<reference evidence="1" key="2">
    <citation type="journal article" date="2015" name="Data Brief">
        <title>Shoot transcriptome of the giant reed, Arundo donax.</title>
        <authorList>
            <person name="Barrero R.A."/>
            <person name="Guerrero F.D."/>
            <person name="Moolhuijzen P."/>
            <person name="Goolsby J.A."/>
            <person name="Tidwell J."/>
            <person name="Bellgard S.E."/>
            <person name="Bellgard M.I."/>
        </authorList>
    </citation>
    <scope>NUCLEOTIDE SEQUENCE</scope>
    <source>
        <tissue evidence="1">Shoot tissue taken approximately 20 cm above the soil surface</tissue>
    </source>
</reference>
<reference evidence="1" key="1">
    <citation type="submission" date="2014-09" db="EMBL/GenBank/DDBJ databases">
        <authorList>
            <person name="Magalhaes I.L.F."/>
            <person name="Oliveira U."/>
            <person name="Santos F.R."/>
            <person name="Vidigal T.H.D.A."/>
            <person name="Brescovit A.D."/>
            <person name="Santos A.J."/>
        </authorList>
    </citation>
    <scope>NUCLEOTIDE SEQUENCE</scope>
    <source>
        <tissue evidence="1">Shoot tissue taken approximately 20 cm above the soil surface</tissue>
    </source>
</reference>
<accession>A0A0A9FU32</accession>
<sequence length="52" mass="5927">MPSVPYGMVCDMKGRHSGWIRYKVWPEKNAGSSNCVYHGRVSEPKTILERTS</sequence>
<name>A0A0A9FU32_ARUDO</name>
<dbReference type="EMBL" id="GBRH01181531">
    <property type="protein sequence ID" value="JAE16365.1"/>
    <property type="molecule type" value="Transcribed_RNA"/>
</dbReference>
<proteinExistence type="predicted"/>
<protein>
    <submittedName>
        <fullName evidence="1">Uncharacterized protein</fullName>
    </submittedName>
</protein>
<evidence type="ECO:0000313" key="1">
    <source>
        <dbReference type="EMBL" id="JAE16365.1"/>
    </source>
</evidence>
<dbReference type="AlphaFoldDB" id="A0A0A9FU32"/>
<organism evidence="1">
    <name type="scientific">Arundo donax</name>
    <name type="common">Giant reed</name>
    <name type="synonym">Donax arundinaceus</name>
    <dbReference type="NCBI Taxonomy" id="35708"/>
    <lineage>
        <taxon>Eukaryota</taxon>
        <taxon>Viridiplantae</taxon>
        <taxon>Streptophyta</taxon>
        <taxon>Embryophyta</taxon>
        <taxon>Tracheophyta</taxon>
        <taxon>Spermatophyta</taxon>
        <taxon>Magnoliopsida</taxon>
        <taxon>Liliopsida</taxon>
        <taxon>Poales</taxon>
        <taxon>Poaceae</taxon>
        <taxon>PACMAD clade</taxon>
        <taxon>Arundinoideae</taxon>
        <taxon>Arundineae</taxon>
        <taxon>Arundo</taxon>
    </lineage>
</organism>